<proteinExistence type="predicted"/>
<sequence>MWNPSNRIRTIATKILLSIFTLTSIFHILALLQIVPYKYLWGGRLQSLEEMYVMETISLLANIFFVYCSYLYLQYLNDSLVPLWIRMVFGFISAIFFLNTIGNLIAVTDLETLLATPVTAFLSVVSFTLVPKYENQISEL</sequence>
<keyword evidence="3" id="KW-1185">Reference proteome</keyword>
<name>A0ABY2M9G0_9LEPT</name>
<keyword evidence="1" id="KW-0812">Transmembrane</keyword>
<accession>A0ABY2M9G0</accession>
<organism evidence="2 3">
    <name type="scientific">Leptospira yanagawae</name>
    <dbReference type="NCBI Taxonomy" id="293069"/>
    <lineage>
        <taxon>Bacteria</taxon>
        <taxon>Pseudomonadati</taxon>
        <taxon>Spirochaetota</taxon>
        <taxon>Spirochaetia</taxon>
        <taxon>Leptospirales</taxon>
        <taxon>Leptospiraceae</taxon>
        <taxon>Leptospira</taxon>
    </lineage>
</organism>
<evidence type="ECO:0000313" key="3">
    <source>
        <dbReference type="Proteomes" id="UP000298200"/>
    </source>
</evidence>
<feature type="transmembrane region" description="Helical" evidence="1">
    <location>
        <begin position="112"/>
        <end position="130"/>
    </location>
</feature>
<evidence type="ECO:0000313" key="2">
    <source>
        <dbReference type="EMBL" id="TGL24420.1"/>
    </source>
</evidence>
<comment type="caution">
    <text evidence="2">The sequence shown here is derived from an EMBL/GenBank/DDBJ whole genome shotgun (WGS) entry which is preliminary data.</text>
</comment>
<gene>
    <name evidence="2" type="ORF">EHQ46_04705</name>
</gene>
<feature type="transmembrane region" description="Helical" evidence="1">
    <location>
        <begin position="85"/>
        <end position="106"/>
    </location>
</feature>
<evidence type="ECO:0000256" key="1">
    <source>
        <dbReference type="SAM" id="Phobius"/>
    </source>
</evidence>
<feature type="transmembrane region" description="Helical" evidence="1">
    <location>
        <begin position="52"/>
        <end position="73"/>
    </location>
</feature>
<keyword evidence="1" id="KW-0472">Membrane</keyword>
<feature type="transmembrane region" description="Helical" evidence="1">
    <location>
        <begin position="12"/>
        <end position="32"/>
    </location>
</feature>
<dbReference type="EMBL" id="RQFU01000005">
    <property type="protein sequence ID" value="TGL24420.1"/>
    <property type="molecule type" value="Genomic_DNA"/>
</dbReference>
<reference evidence="3" key="1">
    <citation type="journal article" date="2019" name="PLoS Negl. Trop. Dis.">
        <title>Revisiting the worldwide diversity of Leptospira species in the environment.</title>
        <authorList>
            <person name="Vincent A.T."/>
            <person name="Schiettekatte O."/>
            <person name="Bourhy P."/>
            <person name="Veyrier F.J."/>
            <person name="Picardeau M."/>
        </authorList>
    </citation>
    <scope>NUCLEOTIDE SEQUENCE [LARGE SCALE GENOMIC DNA]</scope>
    <source>
        <strain evidence="3">201800272</strain>
    </source>
</reference>
<protein>
    <recommendedName>
        <fullName evidence="4">Polysaccharide biosynthesis protein</fullName>
    </recommendedName>
</protein>
<dbReference type="Proteomes" id="UP000298200">
    <property type="component" value="Unassembled WGS sequence"/>
</dbReference>
<keyword evidence="1" id="KW-1133">Transmembrane helix</keyword>
<evidence type="ECO:0008006" key="4">
    <source>
        <dbReference type="Google" id="ProtNLM"/>
    </source>
</evidence>
<dbReference type="RefSeq" id="WP_135633820.1">
    <property type="nucleotide sequence ID" value="NZ_RQFU01000005.1"/>
</dbReference>